<sequence>MAKFLENLGDSLGGFAQSAYDGIGDGLKAGMSLWGSGMAKFLEFDGWLLQKAADGIIWSASTVWDLATGGLVLRFLESDETAGNAAPAAGLDAPATSGPVTVVNEAQPGSHDRVNDDAVLLVGLPEPMPAIDWHPA</sequence>
<feature type="compositionally biased region" description="Low complexity" evidence="1">
    <location>
        <begin position="84"/>
        <end position="95"/>
    </location>
</feature>
<dbReference type="AlphaFoldDB" id="A0A2V3U1V2"/>
<accession>A0A2V3U1V2</accession>
<protein>
    <submittedName>
        <fullName evidence="2">Uncharacterized protein</fullName>
    </submittedName>
</protein>
<feature type="region of interest" description="Disordered" evidence="1">
    <location>
        <begin position="84"/>
        <end position="109"/>
    </location>
</feature>
<evidence type="ECO:0000313" key="3">
    <source>
        <dbReference type="Proteomes" id="UP000248021"/>
    </source>
</evidence>
<comment type="caution">
    <text evidence="2">The sequence shown here is derived from an EMBL/GenBank/DDBJ whole genome shotgun (WGS) entry which is preliminary data.</text>
</comment>
<evidence type="ECO:0000313" key="2">
    <source>
        <dbReference type="EMBL" id="PXW56385.1"/>
    </source>
</evidence>
<dbReference type="Proteomes" id="UP000248021">
    <property type="component" value="Unassembled WGS sequence"/>
</dbReference>
<keyword evidence="3" id="KW-1185">Reference proteome</keyword>
<reference evidence="2 3" key="1">
    <citation type="submission" date="2018-05" db="EMBL/GenBank/DDBJ databases">
        <title>Genomic Encyclopedia of Type Strains, Phase IV (KMG-IV): sequencing the most valuable type-strain genomes for metagenomic binning, comparative biology and taxonomic classification.</title>
        <authorList>
            <person name="Goeker M."/>
        </authorList>
    </citation>
    <scope>NUCLEOTIDE SEQUENCE [LARGE SCALE GENOMIC DNA]</scope>
    <source>
        <strain evidence="2 3">DSM 6462</strain>
    </source>
</reference>
<organism evidence="2 3">
    <name type="scientific">Chelatococcus asaccharovorans</name>
    <dbReference type="NCBI Taxonomy" id="28210"/>
    <lineage>
        <taxon>Bacteria</taxon>
        <taxon>Pseudomonadati</taxon>
        <taxon>Pseudomonadota</taxon>
        <taxon>Alphaproteobacteria</taxon>
        <taxon>Hyphomicrobiales</taxon>
        <taxon>Chelatococcaceae</taxon>
        <taxon>Chelatococcus</taxon>
    </lineage>
</organism>
<dbReference type="EMBL" id="QJJK01000008">
    <property type="protein sequence ID" value="PXW56385.1"/>
    <property type="molecule type" value="Genomic_DNA"/>
</dbReference>
<dbReference type="RefSeq" id="WP_110376136.1">
    <property type="nucleotide sequence ID" value="NZ_CAKNFM010000006.1"/>
</dbReference>
<evidence type="ECO:0000256" key="1">
    <source>
        <dbReference type="SAM" id="MobiDB-lite"/>
    </source>
</evidence>
<proteinExistence type="predicted"/>
<gene>
    <name evidence="2" type="ORF">C7450_108135</name>
</gene>
<name>A0A2V3U1V2_9HYPH</name>